<reference evidence="2 3" key="1">
    <citation type="submission" date="2023-01" db="EMBL/GenBank/DDBJ databases">
        <title>Analysis of 21 Apiospora genomes using comparative genomics revels a genus with tremendous synthesis potential of carbohydrate active enzymes and secondary metabolites.</title>
        <authorList>
            <person name="Sorensen T."/>
        </authorList>
    </citation>
    <scope>NUCLEOTIDE SEQUENCE [LARGE SCALE GENOMIC DNA]</scope>
    <source>
        <strain evidence="2 3">CBS 135458</strain>
    </source>
</reference>
<feature type="compositionally biased region" description="Basic and acidic residues" evidence="1">
    <location>
        <begin position="374"/>
        <end position="391"/>
    </location>
</feature>
<organism evidence="2 3">
    <name type="scientific">Apiospora phragmitis</name>
    <dbReference type="NCBI Taxonomy" id="2905665"/>
    <lineage>
        <taxon>Eukaryota</taxon>
        <taxon>Fungi</taxon>
        <taxon>Dikarya</taxon>
        <taxon>Ascomycota</taxon>
        <taxon>Pezizomycotina</taxon>
        <taxon>Sordariomycetes</taxon>
        <taxon>Xylariomycetidae</taxon>
        <taxon>Amphisphaeriales</taxon>
        <taxon>Apiosporaceae</taxon>
        <taxon>Apiospora</taxon>
    </lineage>
</organism>
<protein>
    <submittedName>
        <fullName evidence="2">Uncharacterized protein</fullName>
    </submittedName>
</protein>
<dbReference type="EMBL" id="JAQQWL010000005">
    <property type="protein sequence ID" value="KAK8073300.1"/>
    <property type="molecule type" value="Genomic_DNA"/>
</dbReference>
<feature type="region of interest" description="Disordered" evidence="1">
    <location>
        <begin position="50"/>
        <end position="77"/>
    </location>
</feature>
<accession>A0ABR1VPX8</accession>
<feature type="region of interest" description="Disordered" evidence="1">
    <location>
        <begin position="228"/>
        <end position="407"/>
    </location>
</feature>
<feature type="compositionally biased region" description="Polar residues" evidence="1">
    <location>
        <begin position="335"/>
        <end position="351"/>
    </location>
</feature>
<evidence type="ECO:0000256" key="1">
    <source>
        <dbReference type="SAM" id="MobiDB-lite"/>
    </source>
</evidence>
<feature type="compositionally biased region" description="Basic and acidic residues" evidence="1">
    <location>
        <begin position="262"/>
        <end position="271"/>
    </location>
</feature>
<feature type="compositionally biased region" description="Pro residues" evidence="1">
    <location>
        <begin position="310"/>
        <end position="324"/>
    </location>
</feature>
<name>A0ABR1VPX8_9PEZI</name>
<dbReference type="RefSeq" id="XP_066717775.1">
    <property type="nucleotide sequence ID" value="XM_066855608.1"/>
</dbReference>
<gene>
    <name evidence="2" type="ORF">PG994_004199</name>
</gene>
<keyword evidence="3" id="KW-1185">Reference proteome</keyword>
<dbReference type="Proteomes" id="UP001480595">
    <property type="component" value="Unassembled WGS sequence"/>
</dbReference>
<proteinExistence type="predicted"/>
<sequence>MEATQIIGAEKRKLDLEKLKLEIQQDTDRVIRDTIKPVIDVNDYLDQDQRTAVSSGQHQGFTHSQMGSPHMYGNTNQETQSLLYPGSLGHHSELITPQMDRGLSRSTWNDSLHATFGSSRLDSQHTMVGRPESVRHHLYNHSRNPFAAQHYSHVGSQQHLHLPTPIYHTNPFSILQEMVPMPSPSGLSSNIHIPETHIEAGLTESNLRSPPRSLINSSLQAHVESAFGSEAGGDSSSFQQRAAKAQMSSSIGRSWSPPCRPPHLDRIHVHDGTPTNPSLAKNSRAPEDSNSMPRTRVRDFSMTLSADTPPSAPNPDAFPAPTPPRVASIGGSPARLTSINGSPLPSRSVPSSFDGYHYHTERAYKSPVAQSEPNRNEARSSREFTEREESRPVSGASQNHHVPQLRG</sequence>
<dbReference type="GeneID" id="92088671"/>
<evidence type="ECO:0000313" key="2">
    <source>
        <dbReference type="EMBL" id="KAK8073300.1"/>
    </source>
</evidence>
<evidence type="ECO:0000313" key="3">
    <source>
        <dbReference type="Proteomes" id="UP001480595"/>
    </source>
</evidence>
<comment type="caution">
    <text evidence="2">The sequence shown here is derived from an EMBL/GenBank/DDBJ whole genome shotgun (WGS) entry which is preliminary data.</text>
</comment>
<feature type="compositionally biased region" description="Polar residues" evidence="1">
    <location>
        <begin position="234"/>
        <end position="253"/>
    </location>
</feature>